<dbReference type="HOGENOM" id="CLU_1476788_0_0_1"/>
<dbReference type="EMBL" id="CAQQ02393652">
    <property type="status" value="NOT_ANNOTATED_CDS"/>
    <property type="molecule type" value="Genomic_DNA"/>
</dbReference>
<keyword evidence="2" id="KW-0812">Transmembrane</keyword>
<evidence type="ECO:0000256" key="2">
    <source>
        <dbReference type="SAM" id="Phobius"/>
    </source>
</evidence>
<name>T1GLS3_MEGSC</name>
<dbReference type="OMA" id="MTINRMS"/>
<proteinExistence type="predicted"/>
<dbReference type="AlphaFoldDB" id="T1GLS3"/>
<evidence type="ECO:0000313" key="4">
    <source>
        <dbReference type="Proteomes" id="UP000015102"/>
    </source>
</evidence>
<dbReference type="Proteomes" id="UP000015102">
    <property type="component" value="Unassembled WGS sequence"/>
</dbReference>
<evidence type="ECO:0000313" key="3">
    <source>
        <dbReference type="EnsemblMetazoa" id="MESCA004486-PA"/>
    </source>
</evidence>
<reference evidence="4" key="1">
    <citation type="submission" date="2013-02" db="EMBL/GenBank/DDBJ databases">
        <authorList>
            <person name="Hughes D."/>
        </authorList>
    </citation>
    <scope>NUCLEOTIDE SEQUENCE</scope>
    <source>
        <strain>Durham</strain>
        <strain evidence="4">NC isolate 2 -- Noor lab</strain>
    </source>
</reference>
<keyword evidence="4" id="KW-1185">Reference proteome</keyword>
<protein>
    <submittedName>
        <fullName evidence="3">Uncharacterized protein</fullName>
    </submittedName>
</protein>
<accession>T1GLS3</accession>
<feature type="region of interest" description="Disordered" evidence="1">
    <location>
        <begin position="147"/>
        <end position="183"/>
    </location>
</feature>
<feature type="transmembrane region" description="Helical" evidence="2">
    <location>
        <begin position="45"/>
        <end position="67"/>
    </location>
</feature>
<evidence type="ECO:0000256" key="1">
    <source>
        <dbReference type="SAM" id="MobiDB-lite"/>
    </source>
</evidence>
<feature type="compositionally biased region" description="Low complexity" evidence="1">
    <location>
        <begin position="149"/>
        <end position="172"/>
    </location>
</feature>
<reference evidence="3" key="2">
    <citation type="submission" date="2015-06" db="UniProtKB">
        <authorList>
            <consortium name="EnsemblMetazoa"/>
        </authorList>
    </citation>
    <scope>IDENTIFICATION</scope>
</reference>
<dbReference type="EnsemblMetazoa" id="MESCA004486-RA">
    <property type="protein sequence ID" value="MESCA004486-PA"/>
    <property type="gene ID" value="MESCA004486"/>
</dbReference>
<sequence length="183" mass="20348">MAFGTPSTTSEPMIIWSMEPTQPPVNRRTKMPNMKAPIMSNDDTLIIGIVGGVVAFIAILIIVICIVRLRMTSMDYPPPGPMMGMPAMPLGPGSVQMSYKGGPPTPLYAVQNYATLPHKGIHHSQQNLSSQRQPSYMTINRMSYFGNGQQQHTLPPPSQQQQSVQSQQHNQPYMIYSDEKAYR</sequence>
<keyword evidence="2" id="KW-0472">Membrane</keyword>
<dbReference type="STRING" id="36166.T1GLS3"/>
<keyword evidence="2" id="KW-1133">Transmembrane helix</keyword>
<organism evidence="3 4">
    <name type="scientific">Megaselia scalaris</name>
    <name type="common">Humpbacked fly</name>
    <name type="synonym">Phora scalaris</name>
    <dbReference type="NCBI Taxonomy" id="36166"/>
    <lineage>
        <taxon>Eukaryota</taxon>
        <taxon>Metazoa</taxon>
        <taxon>Ecdysozoa</taxon>
        <taxon>Arthropoda</taxon>
        <taxon>Hexapoda</taxon>
        <taxon>Insecta</taxon>
        <taxon>Pterygota</taxon>
        <taxon>Neoptera</taxon>
        <taxon>Endopterygota</taxon>
        <taxon>Diptera</taxon>
        <taxon>Brachycera</taxon>
        <taxon>Muscomorpha</taxon>
        <taxon>Platypezoidea</taxon>
        <taxon>Phoridae</taxon>
        <taxon>Megaseliini</taxon>
        <taxon>Megaselia</taxon>
    </lineage>
</organism>